<name>A0A976MCG0_THEOR</name>
<dbReference type="Gene3D" id="1.25.10.10">
    <property type="entry name" value="Leucine-rich Repeat Variant"/>
    <property type="match status" value="1"/>
</dbReference>
<dbReference type="InterPro" id="IPR013180">
    <property type="entry name" value="CTNNBL1_N"/>
</dbReference>
<dbReference type="FunFam" id="1.25.10.10:FF:001136">
    <property type="entry name" value="Beta-catenin-like protein 1"/>
    <property type="match status" value="1"/>
</dbReference>
<evidence type="ECO:0000256" key="1">
    <source>
        <dbReference type="ARBA" id="ARBA00004123"/>
    </source>
</evidence>
<evidence type="ECO:0000313" key="7">
    <source>
        <dbReference type="EMBL" id="UKK02082.2"/>
    </source>
</evidence>
<keyword evidence="4" id="KW-0175">Coiled coil</keyword>
<accession>A0A976MCG0</accession>
<reference evidence="7" key="1">
    <citation type="submission" date="2022-07" db="EMBL/GenBank/DDBJ databases">
        <title>Evaluation of T. orientalis genome assembly methods using nanopore sequencing and analysis of variation between genomes.</title>
        <authorList>
            <person name="Yam J."/>
            <person name="Micallef M.L."/>
            <person name="Liu M."/>
            <person name="Djordjevic S.P."/>
            <person name="Bogema D.R."/>
            <person name="Jenkins C."/>
        </authorList>
    </citation>
    <scope>NUCLEOTIDE SEQUENCE</scope>
    <source>
        <strain evidence="7">Goon Nure</strain>
    </source>
</reference>
<dbReference type="Pfam" id="PF08216">
    <property type="entry name" value="CTNNBL"/>
    <property type="match status" value="1"/>
</dbReference>
<dbReference type="GO" id="GO:0010467">
    <property type="term" value="P:gene expression"/>
    <property type="evidence" value="ECO:0007669"/>
    <property type="project" value="UniProtKB-ARBA"/>
</dbReference>
<feature type="domain" description="Beta-catenin-like protein 1 N-terminal" evidence="6">
    <location>
        <begin position="2"/>
        <end position="96"/>
    </location>
</feature>
<proteinExistence type="predicted"/>
<gene>
    <name evidence="7" type="ORF">MACK_001436</name>
</gene>
<keyword evidence="5" id="KW-0539">Nucleus</keyword>
<dbReference type="SMART" id="SM01156">
    <property type="entry name" value="DUF1716"/>
    <property type="match status" value="1"/>
</dbReference>
<keyword evidence="2" id="KW-0597">Phosphoprotein</keyword>
<dbReference type="AlphaFoldDB" id="A0A976MCG0"/>
<dbReference type="EMBL" id="CP056071">
    <property type="protein sequence ID" value="UKK02082.2"/>
    <property type="molecule type" value="Genomic_DNA"/>
</dbReference>
<evidence type="ECO:0000256" key="3">
    <source>
        <dbReference type="ARBA" id="ARBA00022737"/>
    </source>
</evidence>
<dbReference type="Proteomes" id="UP000244811">
    <property type="component" value="Chromosome 2"/>
</dbReference>
<evidence type="ECO:0000256" key="2">
    <source>
        <dbReference type="ARBA" id="ARBA00022553"/>
    </source>
</evidence>
<dbReference type="GO" id="GO:0005681">
    <property type="term" value="C:spliceosomal complex"/>
    <property type="evidence" value="ECO:0007669"/>
    <property type="project" value="TreeGrafter"/>
</dbReference>
<dbReference type="InterPro" id="IPR011989">
    <property type="entry name" value="ARM-like"/>
</dbReference>
<keyword evidence="3" id="KW-0677">Repeat</keyword>
<evidence type="ECO:0000256" key="5">
    <source>
        <dbReference type="ARBA" id="ARBA00023242"/>
    </source>
</evidence>
<comment type="subcellular location">
    <subcellularLocation>
        <location evidence="1">Nucleus</location>
    </subcellularLocation>
</comment>
<sequence length="507" mass="58304">MDDSSQEKEPISSTNIKKYVNLLLKRYQTNQNDRITNPDDPEKWIKSEVDLDEHIRVFADLSTIPSLYPQFLNLGGFKVLSDILSHQNIDVVISCITVLSEILDPEIIFNLNNTEDFLKELEFLSIHKLCIDGLLRIEEDNGEMDYNGVKSSFELLENLVEIAPIVINDMATNVDLLGFLIKRMKTSKTMEYDSNRIHASEILCIILQGSEESIVKVGNKDPLDGIDALLRIIAIYRKRDPESIEEEELVENVFQCLCRLMFNKDNQLRFGKIQGLQLAIRLIRERRKTYKPALKLLDYALLDCPENCKQFVVLFGLKCIFSVLMRKGVSTKVGSEEEKQEDENVMSVLSSLCTHCKGEELSRVVNKFVENKHEKLERIVELHKKYTQRSKALLKKIDQNKQHSKEIFDMLSLNEGEQSYLDKYEAGLSICQMIDCVMVRLYNMESKNLPACLLVLLHNKGVDIQDIYNNISDFLEHLSEEAKDTREAVEGLLKNFLIGAKNSGYFE</sequence>
<dbReference type="PANTHER" id="PTHR14978:SF0">
    <property type="entry name" value="BETA-CATENIN-LIKE PROTEIN 1"/>
    <property type="match status" value="1"/>
</dbReference>
<organism evidence="7 8">
    <name type="scientific">Theileria orientalis</name>
    <dbReference type="NCBI Taxonomy" id="68886"/>
    <lineage>
        <taxon>Eukaryota</taxon>
        <taxon>Sar</taxon>
        <taxon>Alveolata</taxon>
        <taxon>Apicomplexa</taxon>
        <taxon>Aconoidasida</taxon>
        <taxon>Piroplasmida</taxon>
        <taxon>Theileriidae</taxon>
        <taxon>Theileria</taxon>
    </lineage>
</organism>
<dbReference type="InterPro" id="IPR016024">
    <property type="entry name" value="ARM-type_fold"/>
</dbReference>
<dbReference type="InterPro" id="IPR039678">
    <property type="entry name" value="CTNNBL1"/>
</dbReference>
<evidence type="ECO:0000259" key="6">
    <source>
        <dbReference type="SMART" id="SM01156"/>
    </source>
</evidence>
<protein>
    <recommendedName>
        <fullName evidence="6">Beta-catenin-like protein 1 N-terminal domain-containing protein</fullName>
    </recommendedName>
</protein>
<evidence type="ECO:0000256" key="4">
    <source>
        <dbReference type="ARBA" id="ARBA00023054"/>
    </source>
</evidence>
<evidence type="ECO:0000313" key="8">
    <source>
        <dbReference type="Proteomes" id="UP000244811"/>
    </source>
</evidence>
<dbReference type="PANTHER" id="PTHR14978">
    <property type="entry name" value="BETA-CATENIN-LIKE PROTEIN 1 NUCLEAR ASSOCIATED PROTEIN"/>
    <property type="match status" value="1"/>
</dbReference>
<dbReference type="SUPFAM" id="SSF48371">
    <property type="entry name" value="ARM repeat"/>
    <property type="match status" value="1"/>
</dbReference>